<evidence type="ECO:0000256" key="1">
    <source>
        <dbReference type="ARBA" id="ARBA00001917"/>
    </source>
</evidence>
<sequence length="337" mass="36581">MSVSIGPIQLESPVILAPMSGVTDQPFRRIVRRFGVGLVVSEMIASAAMVQQARKEIRKMSEDYSADYPLSVQLAGCEPALMAEAAKLNAGRGAAIIDMNMGCPVKKVTGGQQAGSALMRDLDHAASLIEATVKAVDIPVTLKMRTGWDDGSRNAPQLARIAEDLGVRMVTVHGRTRCQFYTGRADWSYVRAVKQAVSIPVVVNGDVTTEEEATEALRLSGADAVMIGRGSYGRPWFPAQVAHYLRTGEKLSDPPLAVILETVRDHWEAMQRHYGPQLGCRIARKHIGWYSRCLPGSAAFRQLVNNTTDPDAVRDAMEHYFTATLDGSAGKSLQEAA</sequence>
<dbReference type="EMBL" id="RBIG01000001">
    <property type="protein sequence ID" value="RKQ73181.1"/>
    <property type="molecule type" value="Genomic_DNA"/>
</dbReference>
<comment type="similarity">
    <text evidence="12">Belongs to the dus family.</text>
</comment>
<dbReference type="InterPro" id="IPR018517">
    <property type="entry name" value="tRNA_hU_synthase_CS"/>
</dbReference>
<evidence type="ECO:0000256" key="8">
    <source>
        <dbReference type="ARBA" id="ARBA00022884"/>
    </source>
</evidence>
<comment type="function">
    <text evidence="2 12">Catalyzes the synthesis of 5,6-dihydrouridine (D), a modified base found in the D-loop of most tRNAs, via the reduction of the C5-C6 double bond in target uridines.</text>
</comment>
<dbReference type="PIRSF" id="PIRSF006621">
    <property type="entry name" value="Dus"/>
    <property type="match status" value="1"/>
</dbReference>
<evidence type="ECO:0000256" key="10">
    <source>
        <dbReference type="ARBA" id="ARBA00048205"/>
    </source>
</evidence>
<evidence type="ECO:0000256" key="4">
    <source>
        <dbReference type="ARBA" id="ARBA00022630"/>
    </source>
</evidence>
<proteinExistence type="inferred from homology"/>
<keyword evidence="5 12" id="KW-0288">FMN</keyword>
<dbReference type="NCBIfam" id="TIGR00737">
    <property type="entry name" value="nifR3_yhdG"/>
    <property type="match status" value="1"/>
</dbReference>
<organism evidence="16 17">
    <name type="scientific">Oceanibaculum indicum</name>
    <dbReference type="NCBI Taxonomy" id="526216"/>
    <lineage>
        <taxon>Bacteria</taxon>
        <taxon>Pseudomonadati</taxon>
        <taxon>Pseudomonadota</taxon>
        <taxon>Alphaproteobacteria</taxon>
        <taxon>Rhodospirillales</taxon>
        <taxon>Oceanibaculaceae</taxon>
        <taxon>Oceanibaculum</taxon>
    </lineage>
</organism>
<dbReference type="Gene3D" id="3.20.20.70">
    <property type="entry name" value="Aldolase class I"/>
    <property type="match status" value="1"/>
</dbReference>
<dbReference type="InterPro" id="IPR001269">
    <property type="entry name" value="DUS_fam"/>
</dbReference>
<evidence type="ECO:0000313" key="16">
    <source>
        <dbReference type="EMBL" id="RKQ73181.1"/>
    </source>
</evidence>
<comment type="catalytic activity">
    <reaction evidence="10">
        <text>a 5,6-dihydrouridine in tRNA + NADP(+) = a uridine in tRNA + NADPH + H(+)</text>
        <dbReference type="Rhea" id="RHEA:23624"/>
        <dbReference type="Rhea" id="RHEA-COMP:13339"/>
        <dbReference type="Rhea" id="RHEA-COMP:13887"/>
        <dbReference type="ChEBI" id="CHEBI:15378"/>
        <dbReference type="ChEBI" id="CHEBI:57783"/>
        <dbReference type="ChEBI" id="CHEBI:58349"/>
        <dbReference type="ChEBI" id="CHEBI:65315"/>
        <dbReference type="ChEBI" id="CHEBI:74443"/>
    </reaction>
</comment>
<dbReference type="GO" id="GO:0050660">
    <property type="term" value="F:flavin adenine dinucleotide binding"/>
    <property type="evidence" value="ECO:0007669"/>
    <property type="project" value="InterPro"/>
</dbReference>
<dbReference type="Proteomes" id="UP000277424">
    <property type="component" value="Unassembled WGS sequence"/>
</dbReference>
<gene>
    <name evidence="16" type="ORF">BCL74_0960</name>
</gene>
<feature type="binding site" evidence="14">
    <location>
        <position position="173"/>
    </location>
    <ligand>
        <name>FMN</name>
        <dbReference type="ChEBI" id="CHEBI:58210"/>
    </ligand>
</feature>
<protein>
    <recommendedName>
        <fullName evidence="12">tRNA-dihydrouridine synthase</fullName>
        <ecNumber evidence="12">1.3.1.-</ecNumber>
    </recommendedName>
</protein>
<accession>A0A420WQ51</accession>
<dbReference type="InterPro" id="IPR035587">
    <property type="entry name" value="DUS-like_FMN-bd"/>
</dbReference>
<dbReference type="CDD" id="cd02801">
    <property type="entry name" value="DUS_like_FMN"/>
    <property type="match status" value="1"/>
</dbReference>
<evidence type="ECO:0000256" key="7">
    <source>
        <dbReference type="ARBA" id="ARBA00022857"/>
    </source>
</evidence>
<dbReference type="SUPFAM" id="SSF51395">
    <property type="entry name" value="FMN-linked oxidoreductases"/>
    <property type="match status" value="1"/>
</dbReference>
<dbReference type="AlphaFoldDB" id="A0A420WQ51"/>
<keyword evidence="8" id="KW-0694">RNA-binding</keyword>
<keyword evidence="7" id="KW-0521">NADP</keyword>
<dbReference type="PANTHER" id="PTHR45846:SF1">
    <property type="entry name" value="TRNA-DIHYDROURIDINE(47) SYNTHASE [NAD(P)(+)]-LIKE"/>
    <property type="match status" value="1"/>
</dbReference>
<evidence type="ECO:0000256" key="2">
    <source>
        <dbReference type="ARBA" id="ARBA00002790"/>
    </source>
</evidence>
<dbReference type="InterPro" id="IPR013785">
    <property type="entry name" value="Aldolase_TIM"/>
</dbReference>
<evidence type="ECO:0000256" key="5">
    <source>
        <dbReference type="ARBA" id="ARBA00022643"/>
    </source>
</evidence>
<feature type="domain" description="DUS-like FMN-binding" evidence="15">
    <location>
        <begin position="15"/>
        <end position="319"/>
    </location>
</feature>
<comment type="catalytic activity">
    <reaction evidence="11">
        <text>a 5,6-dihydrouridine in tRNA + NAD(+) = a uridine in tRNA + NADH + H(+)</text>
        <dbReference type="Rhea" id="RHEA:54452"/>
        <dbReference type="Rhea" id="RHEA-COMP:13339"/>
        <dbReference type="Rhea" id="RHEA-COMP:13887"/>
        <dbReference type="ChEBI" id="CHEBI:15378"/>
        <dbReference type="ChEBI" id="CHEBI:57540"/>
        <dbReference type="ChEBI" id="CHEBI:57945"/>
        <dbReference type="ChEBI" id="CHEBI:65315"/>
        <dbReference type="ChEBI" id="CHEBI:74443"/>
    </reaction>
</comment>
<evidence type="ECO:0000256" key="12">
    <source>
        <dbReference type="PIRNR" id="PIRNR006621"/>
    </source>
</evidence>
<dbReference type="GO" id="GO:0000049">
    <property type="term" value="F:tRNA binding"/>
    <property type="evidence" value="ECO:0007669"/>
    <property type="project" value="UniProtKB-KW"/>
</dbReference>
<evidence type="ECO:0000313" key="17">
    <source>
        <dbReference type="Proteomes" id="UP000277424"/>
    </source>
</evidence>
<dbReference type="PROSITE" id="PS01136">
    <property type="entry name" value="UPF0034"/>
    <property type="match status" value="1"/>
</dbReference>
<dbReference type="InterPro" id="IPR004652">
    <property type="entry name" value="DusB-like"/>
</dbReference>
<evidence type="ECO:0000256" key="13">
    <source>
        <dbReference type="PIRSR" id="PIRSR006621-1"/>
    </source>
</evidence>
<feature type="binding site" evidence="14">
    <location>
        <position position="143"/>
    </location>
    <ligand>
        <name>FMN</name>
        <dbReference type="ChEBI" id="CHEBI:58210"/>
    </ligand>
</feature>
<comment type="cofactor">
    <cofactor evidence="1 12 14">
        <name>FMN</name>
        <dbReference type="ChEBI" id="CHEBI:58210"/>
    </cofactor>
</comment>
<feature type="active site" description="Proton donor" evidence="13">
    <location>
        <position position="103"/>
    </location>
</feature>
<dbReference type="GO" id="GO:0017150">
    <property type="term" value="F:tRNA dihydrouridine synthase activity"/>
    <property type="evidence" value="ECO:0007669"/>
    <property type="project" value="InterPro"/>
</dbReference>
<evidence type="ECO:0000256" key="14">
    <source>
        <dbReference type="PIRSR" id="PIRSR006621-2"/>
    </source>
</evidence>
<dbReference type="PANTHER" id="PTHR45846">
    <property type="entry name" value="TRNA-DIHYDROURIDINE(47) SYNTHASE [NAD(P)(+)]-LIKE"/>
    <property type="match status" value="1"/>
</dbReference>
<dbReference type="OrthoDB" id="9783413at2"/>
<keyword evidence="4 12" id="KW-0285">Flavoprotein</keyword>
<keyword evidence="14" id="KW-0547">Nucleotide-binding</keyword>
<evidence type="ECO:0000256" key="9">
    <source>
        <dbReference type="ARBA" id="ARBA00023002"/>
    </source>
</evidence>
<dbReference type="EC" id="1.3.1.-" evidence="12"/>
<dbReference type="RefSeq" id="WP_121217952.1">
    <property type="nucleotide sequence ID" value="NZ_RBIG01000001.1"/>
</dbReference>
<reference evidence="16 17" key="1">
    <citation type="submission" date="2018-10" db="EMBL/GenBank/DDBJ databases">
        <title>Comparative analysis of microorganisms from saline springs in Andes Mountain Range, Colombia.</title>
        <authorList>
            <person name="Rubin E."/>
        </authorList>
    </citation>
    <scope>NUCLEOTIDE SEQUENCE [LARGE SCALE GENOMIC DNA]</scope>
    <source>
        <strain evidence="16 17">USBA 36</strain>
    </source>
</reference>
<feature type="binding site" evidence="14">
    <location>
        <begin position="228"/>
        <end position="229"/>
    </location>
    <ligand>
        <name>FMN</name>
        <dbReference type="ChEBI" id="CHEBI:58210"/>
    </ligand>
</feature>
<comment type="caution">
    <text evidence="16">The sequence shown here is derived from an EMBL/GenBank/DDBJ whole genome shotgun (WGS) entry which is preliminary data.</text>
</comment>
<dbReference type="Gene3D" id="1.10.1200.80">
    <property type="entry name" value="Putative flavin oxidoreducatase, domain 2"/>
    <property type="match status" value="1"/>
</dbReference>
<evidence type="ECO:0000256" key="11">
    <source>
        <dbReference type="ARBA" id="ARBA00048802"/>
    </source>
</evidence>
<evidence type="ECO:0000256" key="6">
    <source>
        <dbReference type="ARBA" id="ARBA00022694"/>
    </source>
</evidence>
<feature type="binding site" evidence="14">
    <location>
        <position position="73"/>
    </location>
    <ligand>
        <name>FMN</name>
        <dbReference type="ChEBI" id="CHEBI:58210"/>
    </ligand>
</feature>
<evidence type="ECO:0000259" key="15">
    <source>
        <dbReference type="Pfam" id="PF01207"/>
    </source>
</evidence>
<keyword evidence="3" id="KW-0820">tRNA-binding</keyword>
<dbReference type="Pfam" id="PF01207">
    <property type="entry name" value="Dus"/>
    <property type="match status" value="1"/>
</dbReference>
<keyword evidence="6 12" id="KW-0819">tRNA processing</keyword>
<evidence type="ECO:0000256" key="3">
    <source>
        <dbReference type="ARBA" id="ARBA00022555"/>
    </source>
</evidence>
<dbReference type="InterPro" id="IPR024036">
    <property type="entry name" value="tRNA-dHydroUridine_Synthase_C"/>
</dbReference>
<keyword evidence="9 12" id="KW-0560">Oxidoreductase</keyword>
<name>A0A420WQ51_9PROT</name>